<dbReference type="GO" id="GO:0051285">
    <property type="term" value="C:cell cortex of cell tip"/>
    <property type="evidence" value="ECO:0007669"/>
    <property type="project" value="TreeGrafter"/>
</dbReference>
<keyword evidence="2" id="KW-1133">Transmembrane helix</keyword>
<dbReference type="EMBL" id="MU858052">
    <property type="protein sequence ID" value="KAK4218560.1"/>
    <property type="molecule type" value="Genomic_DNA"/>
</dbReference>
<gene>
    <name evidence="3" type="ORF">QBC37DRAFT_188934</name>
</gene>
<protein>
    <submittedName>
        <fullName evidence="3">SUR7/PalI family-domain-containing protein</fullName>
    </submittedName>
</protein>
<dbReference type="AlphaFoldDB" id="A0AAN7BEV2"/>
<dbReference type="InterPro" id="IPR009571">
    <property type="entry name" value="SUR7/Rim9-like_fungi"/>
</dbReference>
<organism evidence="3 4">
    <name type="scientific">Rhypophila decipiens</name>
    <dbReference type="NCBI Taxonomy" id="261697"/>
    <lineage>
        <taxon>Eukaryota</taxon>
        <taxon>Fungi</taxon>
        <taxon>Dikarya</taxon>
        <taxon>Ascomycota</taxon>
        <taxon>Pezizomycotina</taxon>
        <taxon>Sordariomycetes</taxon>
        <taxon>Sordariomycetidae</taxon>
        <taxon>Sordariales</taxon>
        <taxon>Naviculisporaceae</taxon>
        <taxon>Rhypophila</taxon>
    </lineage>
</organism>
<dbReference type="PANTHER" id="PTHR28019:SF7">
    <property type="entry name" value="SUR7 PROTEIN"/>
    <property type="match status" value="1"/>
</dbReference>
<feature type="transmembrane region" description="Helical" evidence="2">
    <location>
        <begin position="265"/>
        <end position="289"/>
    </location>
</feature>
<evidence type="ECO:0000313" key="3">
    <source>
        <dbReference type="EMBL" id="KAK4218560.1"/>
    </source>
</evidence>
<feature type="transmembrane region" description="Helical" evidence="2">
    <location>
        <begin position="186"/>
        <end position="209"/>
    </location>
</feature>
<sequence>MSTQLFKFAALGQAAVALIFILIALTGGHKANYLENVHIIRFNMSEIGQNLVPDPVPQNNPVPSGKDCGGGILGKVCDTAGDAIDKVQGAAGDAIDNVSEFAKDKLNIKDYYSVHLTDLCLGDFDAEGDPLIDSCTTPFNKDDFNVLKQLTDQVKSVGIDLEKLGFVKELNDAFDKIPKVLSSTGYFFTAIAVLLTLCLLTTAGAAFIASGLGNTLSLVAMGLAGLTWVLVVVGTLILTVVAVSASNKINDRGNKIGVYAEVGGVMMFLVWTGLLLITGVFGVLLLCACKKEGPPPRSMDDGEMYATKEVDPDSPARSGEFNREYEHGQHEEGPGYGHQMDHPHHEGSDVGKAAGYYHPDDDQHDQFHSPDQSPWPQHSPQPLSQPQPYDNRLSVAPSVQGQEYNPRYSYAPHAR</sequence>
<comment type="caution">
    <text evidence="3">The sequence shown here is derived from an EMBL/GenBank/DDBJ whole genome shotgun (WGS) entry which is preliminary data.</text>
</comment>
<reference evidence="3" key="2">
    <citation type="submission" date="2023-05" db="EMBL/GenBank/DDBJ databases">
        <authorList>
            <consortium name="Lawrence Berkeley National Laboratory"/>
            <person name="Steindorff A."/>
            <person name="Hensen N."/>
            <person name="Bonometti L."/>
            <person name="Westerberg I."/>
            <person name="Brannstrom I.O."/>
            <person name="Guillou S."/>
            <person name="Cros-Aarteil S."/>
            <person name="Calhoun S."/>
            <person name="Haridas S."/>
            <person name="Kuo A."/>
            <person name="Mondo S."/>
            <person name="Pangilinan J."/>
            <person name="Riley R."/>
            <person name="Labutti K."/>
            <person name="Andreopoulos B."/>
            <person name="Lipzen A."/>
            <person name="Chen C."/>
            <person name="Yanf M."/>
            <person name="Daum C."/>
            <person name="Ng V."/>
            <person name="Clum A."/>
            <person name="Ohm R."/>
            <person name="Martin F."/>
            <person name="Silar P."/>
            <person name="Natvig D."/>
            <person name="Lalanne C."/>
            <person name="Gautier V."/>
            <person name="Ament-Velasquez S.L."/>
            <person name="Kruys A."/>
            <person name="Hutchinson M.I."/>
            <person name="Powell A.J."/>
            <person name="Barry K."/>
            <person name="Miller A.N."/>
            <person name="Grigoriev I.V."/>
            <person name="Debuchy R."/>
            <person name="Gladieux P."/>
            <person name="Thoren M.H."/>
            <person name="Johannesson H."/>
        </authorList>
    </citation>
    <scope>NUCLEOTIDE SEQUENCE</scope>
    <source>
        <strain evidence="3">PSN293</strain>
    </source>
</reference>
<feature type="region of interest" description="Disordered" evidence="1">
    <location>
        <begin position="295"/>
        <end position="415"/>
    </location>
</feature>
<feature type="compositionally biased region" description="Basic and acidic residues" evidence="1">
    <location>
        <begin position="358"/>
        <end position="368"/>
    </location>
</feature>
<dbReference type="Proteomes" id="UP001301769">
    <property type="component" value="Unassembled WGS sequence"/>
</dbReference>
<accession>A0AAN7BEV2</accession>
<evidence type="ECO:0000256" key="1">
    <source>
        <dbReference type="SAM" id="MobiDB-lite"/>
    </source>
</evidence>
<reference evidence="3" key="1">
    <citation type="journal article" date="2023" name="Mol. Phylogenet. Evol.">
        <title>Genome-scale phylogeny and comparative genomics of the fungal order Sordariales.</title>
        <authorList>
            <person name="Hensen N."/>
            <person name="Bonometti L."/>
            <person name="Westerberg I."/>
            <person name="Brannstrom I.O."/>
            <person name="Guillou S."/>
            <person name="Cros-Aarteil S."/>
            <person name="Calhoun S."/>
            <person name="Haridas S."/>
            <person name="Kuo A."/>
            <person name="Mondo S."/>
            <person name="Pangilinan J."/>
            <person name="Riley R."/>
            <person name="LaButti K."/>
            <person name="Andreopoulos B."/>
            <person name="Lipzen A."/>
            <person name="Chen C."/>
            <person name="Yan M."/>
            <person name="Daum C."/>
            <person name="Ng V."/>
            <person name="Clum A."/>
            <person name="Steindorff A."/>
            <person name="Ohm R.A."/>
            <person name="Martin F."/>
            <person name="Silar P."/>
            <person name="Natvig D.O."/>
            <person name="Lalanne C."/>
            <person name="Gautier V."/>
            <person name="Ament-Velasquez S.L."/>
            <person name="Kruys A."/>
            <person name="Hutchinson M.I."/>
            <person name="Powell A.J."/>
            <person name="Barry K."/>
            <person name="Miller A.N."/>
            <person name="Grigoriev I.V."/>
            <person name="Debuchy R."/>
            <person name="Gladieux P."/>
            <person name="Hiltunen Thoren M."/>
            <person name="Johannesson H."/>
        </authorList>
    </citation>
    <scope>NUCLEOTIDE SEQUENCE</scope>
    <source>
        <strain evidence="3">PSN293</strain>
    </source>
</reference>
<dbReference type="Pfam" id="PF06687">
    <property type="entry name" value="SUR7"/>
    <property type="match status" value="1"/>
</dbReference>
<feature type="compositionally biased region" description="Basic and acidic residues" evidence="1">
    <location>
        <begin position="320"/>
        <end position="349"/>
    </location>
</feature>
<keyword evidence="2" id="KW-0812">Transmembrane</keyword>
<name>A0AAN7BEV2_9PEZI</name>
<feature type="transmembrane region" description="Helical" evidence="2">
    <location>
        <begin position="216"/>
        <end position="245"/>
    </location>
</feature>
<keyword evidence="4" id="KW-1185">Reference proteome</keyword>
<proteinExistence type="predicted"/>
<dbReference type="GO" id="GO:0005886">
    <property type="term" value="C:plasma membrane"/>
    <property type="evidence" value="ECO:0007669"/>
    <property type="project" value="InterPro"/>
</dbReference>
<dbReference type="GO" id="GO:0031505">
    <property type="term" value="P:fungal-type cell wall organization"/>
    <property type="evidence" value="ECO:0007669"/>
    <property type="project" value="TreeGrafter"/>
</dbReference>
<evidence type="ECO:0000256" key="2">
    <source>
        <dbReference type="SAM" id="Phobius"/>
    </source>
</evidence>
<feature type="compositionally biased region" description="Basic and acidic residues" evidence="1">
    <location>
        <begin position="295"/>
        <end position="311"/>
    </location>
</feature>
<dbReference type="PANTHER" id="PTHR28019">
    <property type="entry name" value="CELL MEMBRANE PROTEIN YLR413W-RELATED"/>
    <property type="match status" value="1"/>
</dbReference>
<keyword evidence="2" id="KW-0472">Membrane</keyword>
<evidence type="ECO:0000313" key="4">
    <source>
        <dbReference type="Proteomes" id="UP001301769"/>
    </source>
</evidence>
<dbReference type="InterPro" id="IPR052413">
    <property type="entry name" value="SUR7_domain"/>
</dbReference>